<dbReference type="InterPro" id="IPR002013">
    <property type="entry name" value="SAC_dom"/>
</dbReference>
<dbReference type="InParanoid" id="A0A165FP03"/>
<dbReference type="GO" id="GO:0046856">
    <property type="term" value="P:phosphatidylinositol dephosphorylation"/>
    <property type="evidence" value="ECO:0007669"/>
    <property type="project" value="TreeGrafter"/>
</dbReference>
<dbReference type="PROSITE" id="PS50275">
    <property type="entry name" value="SAC"/>
    <property type="match status" value="1"/>
</dbReference>
<gene>
    <name evidence="4" type="ORF">CALCODRAFT_470283</name>
</gene>
<name>A0A165FP03_9BASI</name>
<evidence type="ECO:0000259" key="2">
    <source>
        <dbReference type="PROSITE" id="PS50275"/>
    </source>
</evidence>
<dbReference type="PANTHER" id="PTHR45662">
    <property type="entry name" value="PHOSPHATIDYLINOSITIDE PHOSPHATASE SAC1"/>
    <property type="match status" value="1"/>
</dbReference>
<feature type="region of interest" description="Disordered" evidence="1">
    <location>
        <begin position="193"/>
        <end position="224"/>
    </location>
</feature>
<feature type="domain" description="SAC" evidence="2">
    <location>
        <begin position="306"/>
        <end position="675"/>
    </location>
</feature>
<proteinExistence type="predicted"/>
<dbReference type="Pfam" id="PF02383">
    <property type="entry name" value="Syja_N"/>
    <property type="match status" value="1"/>
</dbReference>
<feature type="domain" description="HSac2" evidence="3">
    <location>
        <begin position="747"/>
        <end position="904"/>
    </location>
</feature>
<dbReference type="EMBL" id="KV423969">
    <property type="protein sequence ID" value="KZT57009.1"/>
    <property type="molecule type" value="Genomic_DNA"/>
</dbReference>
<dbReference type="PANTHER" id="PTHR45662:SF7">
    <property type="entry name" value="SACI DOMAIN PROTEIN (AFU_ORTHOLOGUE AFUA_1G15890)"/>
    <property type="match status" value="1"/>
</dbReference>
<dbReference type="GO" id="GO:0043812">
    <property type="term" value="F:phosphatidylinositol-4-phosphate phosphatase activity"/>
    <property type="evidence" value="ECO:0007669"/>
    <property type="project" value="TreeGrafter"/>
</dbReference>
<feature type="compositionally biased region" description="Acidic residues" evidence="1">
    <location>
        <begin position="160"/>
        <end position="177"/>
    </location>
</feature>
<evidence type="ECO:0000259" key="3">
    <source>
        <dbReference type="PROSITE" id="PS51791"/>
    </source>
</evidence>
<dbReference type="OrthoDB" id="405996at2759"/>
<dbReference type="InterPro" id="IPR034753">
    <property type="entry name" value="hSac2"/>
</dbReference>
<organism evidence="4 5">
    <name type="scientific">Calocera cornea HHB12733</name>
    <dbReference type="NCBI Taxonomy" id="1353952"/>
    <lineage>
        <taxon>Eukaryota</taxon>
        <taxon>Fungi</taxon>
        <taxon>Dikarya</taxon>
        <taxon>Basidiomycota</taxon>
        <taxon>Agaricomycotina</taxon>
        <taxon>Dacrymycetes</taxon>
        <taxon>Dacrymycetales</taxon>
        <taxon>Dacrymycetaceae</taxon>
        <taxon>Calocera</taxon>
    </lineage>
</organism>
<feature type="region of interest" description="Disordered" evidence="1">
    <location>
        <begin position="243"/>
        <end position="267"/>
    </location>
</feature>
<dbReference type="AlphaFoldDB" id="A0A165FP03"/>
<dbReference type="Pfam" id="PF12456">
    <property type="entry name" value="hSac2"/>
    <property type="match status" value="1"/>
</dbReference>
<reference evidence="4 5" key="1">
    <citation type="journal article" date="2016" name="Mol. Biol. Evol.">
        <title>Comparative Genomics of Early-Diverging Mushroom-Forming Fungi Provides Insights into the Origins of Lignocellulose Decay Capabilities.</title>
        <authorList>
            <person name="Nagy L.G."/>
            <person name="Riley R."/>
            <person name="Tritt A."/>
            <person name="Adam C."/>
            <person name="Daum C."/>
            <person name="Floudas D."/>
            <person name="Sun H."/>
            <person name="Yadav J.S."/>
            <person name="Pangilinan J."/>
            <person name="Larsson K.H."/>
            <person name="Matsuura K."/>
            <person name="Barry K."/>
            <person name="Labutti K."/>
            <person name="Kuo R."/>
            <person name="Ohm R.A."/>
            <person name="Bhattacharya S.S."/>
            <person name="Shirouzu T."/>
            <person name="Yoshinaga Y."/>
            <person name="Martin F.M."/>
            <person name="Grigoriev I.V."/>
            <person name="Hibbett D.S."/>
        </authorList>
    </citation>
    <scope>NUCLEOTIDE SEQUENCE [LARGE SCALE GENOMIC DNA]</scope>
    <source>
        <strain evidence="4 5">HHB12733</strain>
    </source>
</reference>
<sequence>MALFGHQPLREGSIGSMSELGAHGLPPSLTVPAVPHPSPHSKLALISTPEGLLIAPAATGGESVEVARIAWGKEGKVGMMKTRNPYRAGHATVPGIVGVLHLFNLSYLLVVSTAVQVGNLLDPSRTIYCVKDVTAIPLEESKANASLKLLLRKSGGSPLAEEDEYDSDSTTDTEDGDAASIVEPDVAQAVTLSSTSAPQGTLKPPSIAVSTTPSASPERPKALPDMARRLSFWRKVARRQQPLPAPIPPLAEEMPAPDPPALEKNPAAAATLDAAGGPEEDGAAHGTVPTRYERLADVERKVVRECIRLWTQGGMFFAYDFDITRGLQRKYDMNTAKRQQEDILTEIAGPKSSGFVPEVVKPFTEPNAQLPLWRRIDQKYWWNRSLMADFLEAGLHSYVLPIMNGFVEMSTFHLPVPCSDPEPEIVPVKFTIISRRACLRPGLRYQRRGVDDHGNVANFVETEAIVSVERDGRKNVFSYTQIRGSIPLYWSQPQPGLQLKPIPRLDRPLADSSDIMRKHFVKLTHYWPITIVNLAEITGKEAVVTLAYRELAQGLNMKEVKYHEFDFHHECKGMKYENISKLITALNSTFASQGFFWANGDDVLNEQKGTFRTNCIDCLDRTNVVQSAFSRYVLEQQLQAAALLGVSDRGKTEQEMVFNTVWANNGDAISRAYAGTSALKGDFTRTGKRDINGMLNDGMNSLARLYSSAFADYFTQAVIDFSMGNRNLSVFSEFLEKLQSTDPGEMLHLSKIRAAAIETCASHVLSEGEVLLGGWTLFSPTELDAKVGKSFEEKILLLSPLALYINSYDYALDKVVMATRVPLADIVSIQKEGAYILSTLQEAARDPMENYGLLITWKTSHLTRRITSYSLRNKPDAIDVQDVKAKKGAIRPGISRSNTASSLGKGVPEDTQFAAFKALPTSTSTAGRDLDVVPVTSCRNAVDVIVDTIVRACKDTEAPVKKEFVRVQDIIRLAFMCLTRVTFQLTLGHKLSLAEAQRETSVYAKLEYYLKRRLWL</sequence>
<dbReference type="STRING" id="1353952.A0A165FP03"/>
<keyword evidence="5" id="KW-1185">Reference proteome</keyword>
<evidence type="ECO:0008006" key="6">
    <source>
        <dbReference type="Google" id="ProtNLM"/>
    </source>
</evidence>
<evidence type="ECO:0000313" key="5">
    <source>
        <dbReference type="Proteomes" id="UP000076842"/>
    </source>
</evidence>
<feature type="region of interest" description="Disordered" evidence="1">
    <location>
        <begin position="157"/>
        <end position="177"/>
    </location>
</feature>
<dbReference type="GO" id="GO:0005783">
    <property type="term" value="C:endoplasmic reticulum"/>
    <property type="evidence" value="ECO:0007669"/>
    <property type="project" value="TreeGrafter"/>
</dbReference>
<accession>A0A165FP03</accession>
<evidence type="ECO:0000313" key="4">
    <source>
        <dbReference type="EMBL" id="KZT57009.1"/>
    </source>
</evidence>
<dbReference type="InterPro" id="IPR022158">
    <property type="entry name" value="Inositol_phosphatase"/>
</dbReference>
<protein>
    <recommendedName>
        <fullName evidence="6">SAC domain-containing protein</fullName>
    </recommendedName>
</protein>
<dbReference type="PROSITE" id="PS51791">
    <property type="entry name" value="HSAC2"/>
    <property type="match status" value="1"/>
</dbReference>
<dbReference type="Proteomes" id="UP000076842">
    <property type="component" value="Unassembled WGS sequence"/>
</dbReference>
<evidence type="ECO:0000256" key="1">
    <source>
        <dbReference type="SAM" id="MobiDB-lite"/>
    </source>
</evidence>